<accession>A0A931D9I6</accession>
<keyword evidence="3" id="KW-1185">Reference proteome</keyword>
<dbReference type="Proteomes" id="UP000625033">
    <property type="component" value="Unassembled WGS sequence"/>
</dbReference>
<reference evidence="2" key="1">
    <citation type="submission" date="2020-11" db="EMBL/GenBank/DDBJ databases">
        <title>Sequencing the genomes of 1000 actinobacteria strains.</title>
        <authorList>
            <person name="Klenk H.-P."/>
        </authorList>
    </citation>
    <scope>NUCLEOTIDE SEQUENCE</scope>
    <source>
        <strain evidence="2">DSM 26152</strain>
    </source>
</reference>
<dbReference type="RefSeq" id="WP_196836086.1">
    <property type="nucleotide sequence ID" value="NZ_JADOTZ010000001.1"/>
</dbReference>
<organism evidence="2 3">
    <name type="scientific">Zhihengliuella flava</name>
    <dbReference type="NCBI Taxonomy" id="1285193"/>
    <lineage>
        <taxon>Bacteria</taxon>
        <taxon>Bacillati</taxon>
        <taxon>Actinomycetota</taxon>
        <taxon>Actinomycetes</taxon>
        <taxon>Micrococcales</taxon>
        <taxon>Micrococcaceae</taxon>
        <taxon>Zhihengliuella</taxon>
    </lineage>
</organism>
<dbReference type="AlphaFoldDB" id="A0A931D9I6"/>
<gene>
    <name evidence="2" type="ORF">IW252_001601</name>
</gene>
<evidence type="ECO:0000256" key="1">
    <source>
        <dbReference type="SAM" id="MobiDB-lite"/>
    </source>
</evidence>
<protein>
    <submittedName>
        <fullName evidence="2">Uncharacterized protein</fullName>
    </submittedName>
</protein>
<feature type="region of interest" description="Disordered" evidence="1">
    <location>
        <begin position="167"/>
        <end position="193"/>
    </location>
</feature>
<proteinExistence type="predicted"/>
<evidence type="ECO:0000313" key="3">
    <source>
        <dbReference type="Proteomes" id="UP000625033"/>
    </source>
</evidence>
<sequence>MMDGPHVLSFKEMAGTRRAQKRRGLFRRPTKPEHFTIWNIQINDQPLQQWVRDWSGALDMPAEMADLRSTFPAAGLLRIDHLLGLEQGPGPHRVGLLFCPLCRSEACGYLSCELHFDQEAVTWDHFAWEDTVKGAPRFTPVAGAQALSFAPEAYRSTLLELRGELNPTDSAAPEARGPAPTEVASAEPHHAEH</sequence>
<dbReference type="EMBL" id="JADOTZ010000001">
    <property type="protein sequence ID" value="MBG6084834.1"/>
    <property type="molecule type" value="Genomic_DNA"/>
</dbReference>
<evidence type="ECO:0000313" key="2">
    <source>
        <dbReference type="EMBL" id="MBG6084834.1"/>
    </source>
</evidence>
<name>A0A931D9I6_9MICC</name>
<comment type="caution">
    <text evidence="2">The sequence shown here is derived from an EMBL/GenBank/DDBJ whole genome shotgun (WGS) entry which is preliminary data.</text>
</comment>